<sequence length="135" mass="15029" precursor="true">MRRVFLLILAAGLILFACKNEKDKQGNESTVETADSDSLALQVKNAPQWALSVPQKEGYLYAVGKGSSLRPELARKKAMLEARVKLAEKLSGRGDSLNVFLRRSRVKEETQIKDGGRWRSFVLLEVPLADGEKVE</sequence>
<dbReference type="InParanoid" id="H1XS22"/>
<dbReference type="Proteomes" id="UP000004671">
    <property type="component" value="Chromosome"/>
</dbReference>
<name>H1XS22_CALAY</name>
<dbReference type="HOGENOM" id="CLU_1881879_0_0_0"/>
<organism evidence="1 2">
    <name type="scientific">Caldithrix abyssi DSM 13497</name>
    <dbReference type="NCBI Taxonomy" id="880073"/>
    <lineage>
        <taxon>Bacteria</taxon>
        <taxon>Pseudomonadati</taxon>
        <taxon>Calditrichota</taxon>
        <taxon>Calditrichia</taxon>
        <taxon>Calditrichales</taxon>
        <taxon>Calditrichaceae</taxon>
        <taxon>Caldithrix</taxon>
    </lineage>
</organism>
<keyword evidence="2" id="KW-1185">Reference proteome</keyword>
<gene>
    <name evidence="1" type="ORF">Calab_2908</name>
</gene>
<protein>
    <recommendedName>
        <fullName evidence="3">LPP20 lipoprotein</fullName>
    </recommendedName>
</protein>
<evidence type="ECO:0000313" key="2">
    <source>
        <dbReference type="Proteomes" id="UP000004671"/>
    </source>
</evidence>
<accession>H1XS22</accession>
<evidence type="ECO:0000313" key="1">
    <source>
        <dbReference type="EMBL" id="EHO42515.1"/>
    </source>
</evidence>
<dbReference type="EMBL" id="CM001402">
    <property type="protein sequence ID" value="EHO42515.1"/>
    <property type="molecule type" value="Genomic_DNA"/>
</dbReference>
<dbReference type="PROSITE" id="PS51257">
    <property type="entry name" value="PROKAR_LIPOPROTEIN"/>
    <property type="match status" value="1"/>
</dbReference>
<dbReference type="PaxDb" id="880073-Calab_2908"/>
<evidence type="ECO:0008006" key="3">
    <source>
        <dbReference type="Google" id="ProtNLM"/>
    </source>
</evidence>
<dbReference type="AlphaFoldDB" id="H1XS22"/>
<reference evidence="1 2" key="1">
    <citation type="submission" date="2011-09" db="EMBL/GenBank/DDBJ databases">
        <title>The permanent draft genome of Caldithrix abyssi DSM 13497.</title>
        <authorList>
            <consortium name="US DOE Joint Genome Institute (JGI-PGF)"/>
            <person name="Lucas S."/>
            <person name="Han J."/>
            <person name="Lapidus A."/>
            <person name="Bruce D."/>
            <person name="Goodwin L."/>
            <person name="Pitluck S."/>
            <person name="Peters L."/>
            <person name="Kyrpides N."/>
            <person name="Mavromatis K."/>
            <person name="Ivanova N."/>
            <person name="Mikhailova N."/>
            <person name="Chertkov O."/>
            <person name="Detter J.C."/>
            <person name="Tapia R."/>
            <person name="Han C."/>
            <person name="Land M."/>
            <person name="Hauser L."/>
            <person name="Markowitz V."/>
            <person name="Cheng J.-F."/>
            <person name="Hugenholtz P."/>
            <person name="Woyke T."/>
            <person name="Wu D."/>
            <person name="Spring S."/>
            <person name="Brambilla E."/>
            <person name="Klenk H.-P."/>
            <person name="Eisen J.A."/>
        </authorList>
    </citation>
    <scope>NUCLEOTIDE SEQUENCE [LARGE SCALE GENOMIC DNA]</scope>
    <source>
        <strain evidence="1 2">DSM 13497</strain>
    </source>
</reference>
<dbReference type="STRING" id="880073.Cabys_1768"/>
<proteinExistence type="predicted"/>